<accession>A0A151TYU7</accession>
<dbReference type="Gramene" id="C.cajan_04624.t">
    <property type="protein sequence ID" value="C.cajan_04624.t.cds1"/>
    <property type="gene ID" value="C.cajan_04624"/>
</dbReference>
<evidence type="ECO:0000313" key="1">
    <source>
        <dbReference type="EMBL" id="KYP72158.1"/>
    </source>
</evidence>
<dbReference type="AlphaFoldDB" id="A0A151TYU7"/>
<organism evidence="1 2">
    <name type="scientific">Cajanus cajan</name>
    <name type="common">Pigeon pea</name>
    <name type="synonym">Cajanus indicus</name>
    <dbReference type="NCBI Taxonomy" id="3821"/>
    <lineage>
        <taxon>Eukaryota</taxon>
        <taxon>Viridiplantae</taxon>
        <taxon>Streptophyta</taxon>
        <taxon>Embryophyta</taxon>
        <taxon>Tracheophyta</taxon>
        <taxon>Spermatophyta</taxon>
        <taxon>Magnoliopsida</taxon>
        <taxon>eudicotyledons</taxon>
        <taxon>Gunneridae</taxon>
        <taxon>Pentapetalae</taxon>
        <taxon>rosids</taxon>
        <taxon>fabids</taxon>
        <taxon>Fabales</taxon>
        <taxon>Fabaceae</taxon>
        <taxon>Papilionoideae</taxon>
        <taxon>50 kb inversion clade</taxon>
        <taxon>NPAAA clade</taxon>
        <taxon>indigoferoid/millettioid clade</taxon>
        <taxon>Phaseoleae</taxon>
        <taxon>Cajanus</taxon>
    </lineage>
</organism>
<protein>
    <submittedName>
        <fullName evidence="1">Uncharacterized protein</fullName>
    </submittedName>
</protein>
<gene>
    <name evidence="1" type="ORF">KK1_004742</name>
</gene>
<proteinExistence type="predicted"/>
<keyword evidence="2" id="KW-1185">Reference proteome</keyword>
<sequence>MGHPIRVRIMIRNVDFSMNGTSAPRPDGFGGNFYHFFGTLLRWMSLTWCCNFFKQIWILPSLNSNLRALIPKFQRVEKIGDYIPFAFTNFQFKIITKVLGDRLASIAPKIVSVLQRGFIQVIKFHIVFVPFCRL</sequence>
<evidence type="ECO:0000313" key="2">
    <source>
        <dbReference type="Proteomes" id="UP000075243"/>
    </source>
</evidence>
<name>A0A151TYU7_CAJCA</name>
<dbReference type="EMBL" id="CM003604">
    <property type="protein sequence ID" value="KYP72158.1"/>
    <property type="molecule type" value="Genomic_DNA"/>
</dbReference>
<dbReference type="Proteomes" id="UP000075243">
    <property type="component" value="Chromosome 2"/>
</dbReference>
<reference evidence="1 2" key="1">
    <citation type="journal article" date="2012" name="Nat. Biotechnol.">
        <title>Draft genome sequence of pigeonpea (Cajanus cajan), an orphan legume crop of resource-poor farmers.</title>
        <authorList>
            <person name="Varshney R.K."/>
            <person name="Chen W."/>
            <person name="Li Y."/>
            <person name="Bharti A.K."/>
            <person name="Saxena R.K."/>
            <person name="Schlueter J.A."/>
            <person name="Donoghue M.T."/>
            <person name="Azam S."/>
            <person name="Fan G."/>
            <person name="Whaley A.M."/>
            <person name="Farmer A.D."/>
            <person name="Sheridan J."/>
            <person name="Iwata A."/>
            <person name="Tuteja R."/>
            <person name="Penmetsa R.V."/>
            <person name="Wu W."/>
            <person name="Upadhyaya H.D."/>
            <person name="Yang S.P."/>
            <person name="Shah T."/>
            <person name="Saxena K.B."/>
            <person name="Michael T."/>
            <person name="McCombie W.R."/>
            <person name="Yang B."/>
            <person name="Zhang G."/>
            <person name="Yang H."/>
            <person name="Wang J."/>
            <person name="Spillane C."/>
            <person name="Cook D.R."/>
            <person name="May G.D."/>
            <person name="Xu X."/>
            <person name="Jackson S.A."/>
        </authorList>
    </citation>
    <scope>NUCLEOTIDE SEQUENCE [LARGE SCALE GENOMIC DNA]</scope>
    <source>
        <strain evidence="2">cv. Asha</strain>
    </source>
</reference>
<dbReference type="STRING" id="3821.A0A151TYU7"/>